<evidence type="ECO:0000259" key="8">
    <source>
        <dbReference type="Pfam" id="PF00108"/>
    </source>
</evidence>
<dbReference type="Proteomes" id="UP001172681">
    <property type="component" value="Unassembled WGS sequence"/>
</dbReference>
<evidence type="ECO:0000259" key="9">
    <source>
        <dbReference type="Pfam" id="PF02803"/>
    </source>
</evidence>
<keyword evidence="6 7" id="KW-0012">Acyltransferase</keyword>
<sequence length="249" mass="26190">MVASTPSTRLTQVQDFLKPKESLGESGARNVYIISAARTPTGKSWSEGRFNHEIAPVTVKYPKGETVVEEDEGWKELVEAKVPVLKPVFMKDGTITAANSSTMNDGASAVVLVSSDLVAQYGANSRVLCRIVSYADAAVDPIDFSCAPAKALAKALQRGGLRKQDITLWEVNEAFAAVIGVTERILGLENAKVNIFGGAIALGHALGSSGCRILTTLIHQLEVGQYGAVGICNGGGGSSAMIVQRVNSV</sequence>
<evidence type="ECO:0000256" key="2">
    <source>
        <dbReference type="ARBA" id="ARBA00010982"/>
    </source>
</evidence>
<dbReference type="AlphaFoldDB" id="A0AA38YCQ1"/>
<keyword evidence="3 7" id="KW-0808">Transferase</keyword>
<name>A0AA38YCQ1_9EURO</name>
<evidence type="ECO:0000313" key="10">
    <source>
        <dbReference type="EMBL" id="KAJ9644332.1"/>
    </source>
</evidence>
<evidence type="ECO:0000256" key="4">
    <source>
        <dbReference type="ARBA" id="ARBA00022723"/>
    </source>
</evidence>
<organism evidence="10 11">
    <name type="scientific">Knufia peltigerae</name>
    <dbReference type="NCBI Taxonomy" id="1002370"/>
    <lineage>
        <taxon>Eukaryota</taxon>
        <taxon>Fungi</taxon>
        <taxon>Dikarya</taxon>
        <taxon>Ascomycota</taxon>
        <taxon>Pezizomycotina</taxon>
        <taxon>Eurotiomycetes</taxon>
        <taxon>Chaetothyriomycetidae</taxon>
        <taxon>Chaetothyriales</taxon>
        <taxon>Trichomeriaceae</taxon>
        <taxon>Knufia</taxon>
    </lineage>
</organism>
<dbReference type="InterPro" id="IPR016039">
    <property type="entry name" value="Thiolase-like"/>
</dbReference>
<gene>
    <name evidence="10" type="ORF">H2204_001684</name>
</gene>
<dbReference type="InterPro" id="IPR020617">
    <property type="entry name" value="Thiolase_C"/>
</dbReference>
<keyword evidence="5" id="KW-0630">Potassium</keyword>
<evidence type="ECO:0000256" key="5">
    <source>
        <dbReference type="ARBA" id="ARBA00022958"/>
    </source>
</evidence>
<keyword evidence="11" id="KW-1185">Reference proteome</keyword>
<evidence type="ECO:0000256" key="1">
    <source>
        <dbReference type="ARBA" id="ARBA00001958"/>
    </source>
</evidence>
<evidence type="ECO:0000256" key="7">
    <source>
        <dbReference type="RuleBase" id="RU003557"/>
    </source>
</evidence>
<comment type="cofactor">
    <cofactor evidence="1">
        <name>K(+)</name>
        <dbReference type="ChEBI" id="CHEBI:29103"/>
    </cofactor>
</comment>
<keyword evidence="4" id="KW-0479">Metal-binding</keyword>
<evidence type="ECO:0000256" key="6">
    <source>
        <dbReference type="ARBA" id="ARBA00023315"/>
    </source>
</evidence>
<dbReference type="GO" id="GO:0046872">
    <property type="term" value="F:metal ion binding"/>
    <property type="evidence" value="ECO:0007669"/>
    <property type="project" value="UniProtKB-KW"/>
</dbReference>
<protein>
    <recommendedName>
        <fullName evidence="12">Acetyl-CoA acetyltransferase</fullName>
    </recommendedName>
</protein>
<dbReference type="Pfam" id="PF02803">
    <property type="entry name" value="Thiolase_C"/>
    <property type="match status" value="1"/>
</dbReference>
<dbReference type="GO" id="GO:0003985">
    <property type="term" value="F:acetyl-CoA C-acetyltransferase activity"/>
    <property type="evidence" value="ECO:0007669"/>
    <property type="project" value="TreeGrafter"/>
</dbReference>
<proteinExistence type="inferred from homology"/>
<dbReference type="CDD" id="cd00751">
    <property type="entry name" value="thiolase"/>
    <property type="match status" value="1"/>
</dbReference>
<dbReference type="Gene3D" id="3.40.47.10">
    <property type="match status" value="2"/>
</dbReference>
<evidence type="ECO:0008006" key="12">
    <source>
        <dbReference type="Google" id="ProtNLM"/>
    </source>
</evidence>
<feature type="domain" description="Thiolase N-terminal" evidence="8">
    <location>
        <begin position="43"/>
        <end position="115"/>
    </location>
</feature>
<dbReference type="SUPFAM" id="SSF53901">
    <property type="entry name" value="Thiolase-like"/>
    <property type="match status" value="2"/>
</dbReference>
<evidence type="ECO:0000256" key="3">
    <source>
        <dbReference type="ARBA" id="ARBA00022679"/>
    </source>
</evidence>
<dbReference type="InterPro" id="IPR020616">
    <property type="entry name" value="Thiolase_N"/>
</dbReference>
<accession>A0AA38YCQ1</accession>
<dbReference type="GO" id="GO:0006635">
    <property type="term" value="P:fatty acid beta-oxidation"/>
    <property type="evidence" value="ECO:0007669"/>
    <property type="project" value="TreeGrafter"/>
</dbReference>
<dbReference type="PANTHER" id="PTHR18919">
    <property type="entry name" value="ACETYL-COA C-ACYLTRANSFERASE"/>
    <property type="match status" value="1"/>
</dbReference>
<feature type="domain" description="Thiolase C-terminal" evidence="9">
    <location>
        <begin position="127"/>
        <end position="245"/>
    </location>
</feature>
<reference evidence="10" key="1">
    <citation type="submission" date="2022-10" db="EMBL/GenBank/DDBJ databases">
        <title>Culturing micro-colonial fungi from biological soil crusts in the Mojave desert and describing Neophaeococcomyces mojavensis, and introducing the new genera and species Taxawa tesnikishii.</title>
        <authorList>
            <person name="Kurbessoian T."/>
            <person name="Stajich J.E."/>
        </authorList>
    </citation>
    <scope>NUCLEOTIDE SEQUENCE</scope>
    <source>
        <strain evidence="10">TK_35</strain>
    </source>
</reference>
<dbReference type="GO" id="GO:0005739">
    <property type="term" value="C:mitochondrion"/>
    <property type="evidence" value="ECO:0007669"/>
    <property type="project" value="TreeGrafter"/>
</dbReference>
<comment type="similarity">
    <text evidence="2 7">Belongs to the thiolase-like superfamily. Thiolase family.</text>
</comment>
<dbReference type="EMBL" id="JAPDRN010000006">
    <property type="protein sequence ID" value="KAJ9644332.1"/>
    <property type="molecule type" value="Genomic_DNA"/>
</dbReference>
<dbReference type="Pfam" id="PF00108">
    <property type="entry name" value="Thiolase_N"/>
    <property type="match status" value="1"/>
</dbReference>
<comment type="caution">
    <text evidence="10">The sequence shown here is derived from an EMBL/GenBank/DDBJ whole genome shotgun (WGS) entry which is preliminary data.</text>
</comment>
<dbReference type="PANTHER" id="PTHR18919:SF156">
    <property type="entry name" value="ACETYL-COA ACETYLTRANSFERASE, MITOCHONDRIAL"/>
    <property type="match status" value="1"/>
</dbReference>
<evidence type="ECO:0000313" key="11">
    <source>
        <dbReference type="Proteomes" id="UP001172681"/>
    </source>
</evidence>
<dbReference type="InterPro" id="IPR002155">
    <property type="entry name" value="Thiolase"/>
</dbReference>